<dbReference type="EMBL" id="LMCB01000015">
    <property type="protein sequence ID" value="KZL19283.1"/>
    <property type="molecule type" value="Genomic_DNA"/>
</dbReference>
<dbReference type="OrthoDB" id="8479080at2"/>
<reference evidence="2 3" key="1">
    <citation type="journal article" date="2016" name="Front. Microbiol.">
        <title>Comparative Genomic Analysis Reveals a Diverse Repertoire of Genes Involved in Prokaryote-Eukaryote Interactions within the Pseudovibrio Genus.</title>
        <authorList>
            <person name="Romano S."/>
            <person name="Fernandez-Guerra A."/>
            <person name="Reen F.J."/>
            <person name="Glockner F.O."/>
            <person name="Crowley S.P."/>
            <person name="O'Sullivan O."/>
            <person name="Cotter P.D."/>
            <person name="Adams C."/>
            <person name="Dobson A.D."/>
            <person name="O'Gara F."/>
        </authorList>
    </citation>
    <scope>NUCLEOTIDE SEQUENCE [LARGE SCALE GENOMIC DNA]</scope>
    <source>
        <strain evidence="2 3">Ad2</strain>
    </source>
</reference>
<comment type="caution">
    <text evidence="2">The sequence shown here is derived from an EMBL/GenBank/DDBJ whole genome shotgun (WGS) entry which is preliminary data.</text>
</comment>
<feature type="domain" description="SCP2" evidence="1">
    <location>
        <begin position="75"/>
        <end position="135"/>
    </location>
</feature>
<evidence type="ECO:0000313" key="2">
    <source>
        <dbReference type="EMBL" id="KZL19283.1"/>
    </source>
</evidence>
<name>A0A165YVY5_9HYPH</name>
<dbReference type="Proteomes" id="UP000076577">
    <property type="component" value="Unassembled WGS sequence"/>
</dbReference>
<dbReference type="AlphaFoldDB" id="A0A165YVY5"/>
<evidence type="ECO:0000259" key="1">
    <source>
        <dbReference type="Pfam" id="PF02036"/>
    </source>
</evidence>
<dbReference type="Pfam" id="PF02036">
    <property type="entry name" value="SCP2"/>
    <property type="match status" value="1"/>
</dbReference>
<gene>
    <name evidence="2" type="ORF">PsAD2_02034</name>
</gene>
<sequence>MLFKPERGLFPPALQKALGILPVPPLGFALTRAVRRLAHTRPELFERLDSYKRSHFIIDPVDIPHVFRLIPNGEHASVEIFKRKDMPEGDARISGPLIILLGLVDGTYDGDAVFFTRDLVIEGDTDAVLALRNTMEEADLSPAEFVGFNGRSRDVVDRATNKTLDHLRRLLDAPTATS</sequence>
<dbReference type="STRING" id="989403.SAMN05421798_102673"/>
<dbReference type="RefSeq" id="WP_068005466.1">
    <property type="nucleotide sequence ID" value="NZ_FOFM01000002.1"/>
</dbReference>
<dbReference type="InterPro" id="IPR036527">
    <property type="entry name" value="SCP2_sterol-bd_dom_sf"/>
</dbReference>
<accession>A0A165YVY5</accession>
<dbReference type="InterPro" id="IPR003033">
    <property type="entry name" value="SCP2_sterol-bd_dom"/>
</dbReference>
<dbReference type="SUPFAM" id="SSF55718">
    <property type="entry name" value="SCP-like"/>
    <property type="match status" value="1"/>
</dbReference>
<organism evidence="2 3">
    <name type="scientific">Pseudovibrio axinellae</name>
    <dbReference type="NCBI Taxonomy" id="989403"/>
    <lineage>
        <taxon>Bacteria</taxon>
        <taxon>Pseudomonadati</taxon>
        <taxon>Pseudomonadota</taxon>
        <taxon>Alphaproteobacteria</taxon>
        <taxon>Hyphomicrobiales</taxon>
        <taxon>Stappiaceae</taxon>
        <taxon>Pseudovibrio</taxon>
    </lineage>
</organism>
<dbReference type="PATRIC" id="fig|989403.3.peg.2174"/>
<proteinExistence type="predicted"/>
<keyword evidence="3" id="KW-1185">Reference proteome</keyword>
<evidence type="ECO:0000313" key="3">
    <source>
        <dbReference type="Proteomes" id="UP000076577"/>
    </source>
</evidence>
<protein>
    <submittedName>
        <fullName evidence="2">SCP-2 sterol transfer family protein</fullName>
    </submittedName>
</protein>